<evidence type="ECO:0000313" key="2">
    <source>
        <dbReference type="EMBL" id="GAA4774763.1"/>
    </source>
</evidence>
<accession>A0ABP9A7L7</accession>
<dbReference type="CDD" id="cd00229">
    <property type="entry name" value="SGNH_hydrolase"/>
    <property type="match status" value="1"/>
</dbReference>
<dbReference type="InterPro" id="IPR051532">
    <property type="entry name" value="Ester_Hydrolysis_Enzymes"/>
</dbReference>
<dbReference type="PANTHER" id="PTHR30383">
    <property type="entry name" value="THIOESTERASE 1/PROTEASE 1/LYSOPHOSPHOLIPASE L1"/>
    <property type="match status" value="1"/>
</dbReference>
<dbReference type="Gene3D" id="3.40.50.1110">
    <property type="entry name" value="SGNH hydrolase"/>
    <property type="match status" value="1"/>
</dbReference>
<protein>
    <recommendedName>
        <fullName evidence="1">SGNH hydrolase-type esterase domain-containing protein</fullName>
    </recommendedName>
</protein>
<name>A0ABP9A7L7_9MICO</name>
<comment type="caution">
    <text evidence="2">The sequence shown here is derived from an EMBL/GenBank/DDBJ whole genome shotgun (WGS) entry which is preliminary data.</text>
</comment>
<dbReference type="RefSeq" id="WP_345438456.1">
    <property type="nucleotide sequence ID" value="NZ_BAABKO010000003.1"/>
</dbReference>
<evidence type="ECO:0000313" key="3">
    <source>
        <dbReference type="Proteomes" id="UP001501645"/>
    </source>
</evidence>
<proteinExistence type="predicted"/>
<dbReference type="Pfam" id="PF13472">
    <property type="entry name" value="Lipase_GDSL_2"/>
    <property type="match status" value="1"/>
</dbReference>
<evidence type="ECO:0000259" key="1">
    <source>
        <dbReference type="Pfam" id="PF13472"/>
    </source>
</evidence>
<organism evidence="2 3">
    <name type="scientific">Microbacterium gilvum</name>
    <dbReference type="NCBI Taxonomy" id="1336204"/>
    <lineage>
        <taxon>Bacteria</taxon>
        <taxon>Bacillati</taxon>
        <taxon>Actinomycetota</taxon>
        <taxon>Actinomycetes</taxon>
        <taxon>Micrococcales</taxon>
        <taxon>Microbacteriaceae</taxon>
        <taxon>Microbacterium</taxon>
    </lineage>
</organism>
<gene>
    <name evidence="2" type="ORF">GCM10023351_18950</name>
</gene>
<feature type="domain" description="SGNH hydrolase-type esterase" evidence="1">
    <location>
        <begin position="197"/>
        <end position="380"/>
    </location>
</feature>
<dbReference type="SUPFAM" id="SSF52266">
    <property type="entry name" value="SGNH hydrolase"/>
    <property type="match status" value="1"/>
</dbReference>
<dbReference type="PANTHER" id="PTHR30383:SF5">
    <property type="entry name" value="SGNH HYDROLASE-TYPE ESTERASE DOMAIN-CONTAINING PROTEIN"/>
    <property type="match status" value="1"/>
</dbReference>
<dbReference type="EMBL" id="BAABKO010000003">
    <property type="protein sequence ID" value="GAA4774763.1"/>
    <property type="molecule type" value="Genomic_DNA"/>
</dbReference>
<dbReference type="InterPro" id="IPR036514">
    <property type="entry name" value="SGNH_hydro_sf"/>
</dbReference>
<dbReference type="Proteomes" id="UP001501645">
    <property type="component" value="Unassembled WGS sequence"/>
</dbReference>
<keyword evidence="3" id="KW-1185">Reference proteome</keyword>
<dbReference type="InterPro" id="IPR013830">
    <property type="entry name" value="SGNH_hydro"/>
</dbReference>
<sequence>MAYMRDAHGRRLDSFKVADARSDLIRHAPPRTQVRRVMTTPPTITVYSGNSTITGAAAPQIDPVTAMPDCLVGGAGWAHPTNGWNAASWWRTDRALDVNGLTVAGYKIMTYCDQAKYEASFYIPSGATYRVKVDDEYVTTTATSFGVAGATRWLQLDFGTAALRRIVIETTALPIGLNTSVTGTIWPARPRGPRVIAFGDSYTGGATGANGAAYTTWLSAMADTLGWEDIYQNAVGSTGYIATVGGQQNNTLAQVAKAVAAGIQPDVVIVSSGHNDNGTPTEIAAAAVPVYAAIRAAWPDALVVAAGPWFVGGAGQLATWAAREAAIFSAVDADVFIPQATGPGVPWFTGTGRVGATTGVGNSDAYVYSDAVHPTQAGHDYAGVRFAETLREALSS</sequence>
<reference evidence="3" key="1">
    <citation type="journal article" date="2019" name="Int. J. Syst. Evol. Microbiol.">
        <title>The Global Catalogue of Microorganisms (GCM) 10K type strain sequencing project: providing services to taxonomists for standard genome sequencing and annotation.</title>
        <authorList>
            <consortium name="The Broad Institute Genomics Platform"/>
            <consortium name="The Broad Institute Genome Sequencing Center for Infectious Disease"/>
            <person name="Wu L."/>
            <person name="Ma J."/>
        </authorList>
    </citation>
    <scope>NUCLEOTIDE SEQUENCE [LARGE SCALE GENOMIC DNA]</scope>
    <source>
        <strain evidence="3">JCM 18537</strain>
    </source>
</reference>